<organism evidence="8">
    <name type="scientific">Darwinula stevensoni</name>
    <dbReference type="NCBI Taxonomy" id="69355"/>
    <lineage>
        <taxon>Eukaryota</taxon>
        <taxon>Metazoa</taxon>
        <taxon>Ecdysozoa</taxon>
        <taxon>Arthropoda</taxon>
        <taxon>Crustacea</taxon>
        <taxon>Oligostraca</taxon>
        <taxon>Ostracoda</taxon>
        <taxon>Podocopa</taxon>
        <taxon>Podocopida</taxon>
        <taxon>Darwinulocopina</taxon>
        <taxon>Darwinuloidea</taxon>
        <taxon>Darwinulidae</taxon>
        <taxon>Darwinula</taxon>
    </lineage>
</organism>
<keyword evidence="5" id="KW-0862">Zinc</keyword>
<sequence>RIVANVLKECKSPLIHERDLAARVGAFTTDWFNRRLLAFTLFVSDHQCVLHPLANVLLGSLIVEIFGTTRYVVSSGMEPCTWQCDKSCPKKLKCTNMCREICNRKPCNQPCPKKIKKCNHPCTGLCGEPCPPLCRICNPELSEFQIYGNEIDEDARFVYLPDCGHCIEVKAMDQYMKMEMEVIGMKKCPLCHTVIWSSVRYGNIVRQLYRDVAAVKEKAFGDPKKNQDDFLKSFQDLLRQSASSHHLRPEFTILQRKTEVEAKKILNKKMNLSNTQYTPTIINQFEILSFKHQVNFLENLDLATKQVRLQTTVQARIISTAKEELGVQRHPRAMQHIERAKVLLLRPEPFAEEMKQGTLWELDAASRAFLGLGISIKERITSIKTVDLGQGHWYKCPNGHIYAIGSCGEAMKESKCNICWAGDEWEEASASHWGLASWKNQ</sequence>
<keyword evidence="2" id="KW-0963">Cytoplasm</keyword>
<proteinExistence type="predicted"/>
<dbReference type="InterPro" id="IPR046439">
    <property type="entry name" value="ZF_RZ_dom"/>
</dbReference>
<keyword evidence="3" id="KW-0479">Metal-binding</keyword>
<dbReference type="Proteomes" id="UP000677054">
    <property type="component" value="Unassembled WGS sequence"/>
</dbReference>
<dbReference type="EMBL" id="LR907716">
    <property type="protein sequence ID" value="CAD7254179.1"/>
    <property type="molecule type" value="Genomic_DNA"/>
</dbReference>
<keyword evidence="6" id="KW-0391">Immunity</keyword>
<evidence type="ECO:0000256" key="3">
    <source>
        <dbReference type="ARBA" id="ARBA00022723"/>
    </source>
</evidence>
<evidence type="ECO:0000256" key="4">
    <source>
        <dbReference type="ARBA" id="ARBA00022771"/>
    </source>
</evidence>
<evidence type="ECO:0000259" key="7">
    <source>
        <dbReference type="PROSITE" id="PS51981"/>
    </source>
</evidence>
<evidence type="ECO:0000256" key="2">
    <source>
        <dbReference type="ARBA" id="ARBA00022490"/>
    </source>
</evidence>
<accession>A0A7R9AH15</accession>
<comment type="subcellular location">
    <subcellularLocation>
        <location evidence="1">Cytoplasm</location>
    </subcellularLocation>
</comment>
<dbReference type="PROSITE" id="PS51981">
    <property type="entry name" value="ZF_RZ"/>
    <property type="match status" value="1"/>
</dbReference>
<dbReference type="GO" id="GO:0002376">
    <property type="term" value="P:immune system process"/>
    <property type="evidence" value="ECO:0007669"/>
    <property type="project" value="UniProtKB-KW"/>
</dbReference>
<dbReference type="GO" id="GO:0005737">
    <property type="term" value="C:cytoplasm"/>
    <property type="evidence" value="ECO:0007669"/>
    <property type="project" value="UniProtKB-SubCell"/>
</dbReference>
<feature type="domain" description="RZ-type" evidence="7">
    <location>
        <begin position="374"/>
        <end position="441"/>
    </location>
</feature>
<dbReference type="GO" id="GO:0008270">
    <property type="term" value="F:zinc ion binding"/>
    <property type="evidence" value="ECO:0007669"/>
    <property type="project" value="UniProtKB-KW"/>
</dbReference>
<evidence type="ECO:0000256" key="6">
    <source>
        <dbReference type="ARBA" id="ARBA00022859"/>
    </source>
</evidence>
<evidence type="ECO:0000313" key="9">
    <source>
        <dbReference type="Proteomes" id="UP000677054"/>
    </source>
</evidence>
<feature type="non-terminal residue" evidence="8">
    <location>
        <position position="441"/>
    </location>
</feature>
<protein>
    <recommendedName>
        <fullName evidence="7">RZ-type domain-containing protein</fullName>
    </recommendedName>
</protein>
<keyword evidence="4" id="KW-0863">Zinc-finger</keyword>
<dbReference type="OrthoDB" id="2423195at2759"/>
<name>A0A7R9AH15_9CRUS</name>
<keyword evidence="9" id="KW-1185">Reference proteome</keyword>
<reference evidence="8" key="1">
    <citation type="submission" date="2020-11" db="EMBL/GenBank/DDBJ databases">
        <authorList>
            <person name="Tran Van P."/>
        </authorList>
    </citation>
    <scope>NUCLEOTIDE SEQUENCE</scope>
</reference>
<evidence type="ECO:0000256" key="5">
    <source>
        <dbReference type="ARBA" id="ARBA00022833"/>
    </source>
</evidence>
<gene>
    <name evidence="8" type="ORF">DSTB1V02_LOCUS13925</name>
</gene>
<evidence type="ECO:0000313" key="8">
    <source>
        <dbReference type="EMBL" id="CAD7254179.1"/>
    </source>
</evidence>
<dbReference type="AlphaFoldDB" id="A0A7R9AH15"/>
<evidence type="ECO:0000256" key="1">
    <source>
        <dbReference type="ARBA" id="ARBA00004496"/>
    </source>
</evidence>
<dbReference type="EMBL" id="CAJPEV010008199">
    <property type="protein sequence ID" value="CAG0905157.1"/>
    <property type="molecule type" value="Genomic_DNA"/>
</dbReference>
<dbReference type="Pfam" id="PF20173">
    <property type="entry name" value="ZnF_RZ-type"/>
    <property type="match status" value="1"/>
</dbReference>